<keyword evidence="2" id="KW-1185">Reference proteome</keyword>
<dbReference type="EMBL" id="CP039353">
    <property type="protein sequence ID" value="QCE05247.1"/>
    <property type="molecule type" value="Genomic_DNA"/>
</dbReference>
<organism evidence="1 2">
    <name type="scientific">Vigna unguiculata</name>
    <name type="common">Cowpea</name>
    <dbReference type="NCBI Taxonomy" id="3917"/>
    <lineage>
        <taxon>Eukaryota</taxon>
        <taxon>Viridiplantae</taxon>
        <taxon>Streptophyta</taxon>
        <taxon>Embryophyta</taxon>
        <taxon>Tracheophyta</taxon>
        <taxon>Spermatophyta</taxon>
        <taxon>Magnoliopsida</taxon>
        <taxon>eudicotyledons</taxon>
        <taxon>Gunneridae</taxon>
        <taxon>Pentapetalae</taxon>
        <taxon>rosids</taxon>
        <taxon>fabids</taxon>
        <taxon>Fabales</taxon>
        <taxon>Fabaceae</taxon>
        <taxon>Papilionoideae</taxon>
        <taxon>50 kb inversion clade</taxon>
        <taxon>NPAAA clade</taxon>
        <taxon>indigoferoid/millettioid clade</taxon>
        <taxon>Phaseoleae</taxon>
        <taxon>Vigna</taxon>
    </lineage>
</organism>
<dbReference type="AlphaFoldDB" id="A0A4D6MZL6"/>
<accession>A0A4D6MZL6</accession>
<gene>
    <name evidence="1" type="ORF">DEO72_LG9g250</name>
</gene>
<dbReference type="Proteomes" id="UP000501690">
    <property type="component" value="Linkage Group LG9"/>
</dbReference>
<protein>
    <submittedName>
        <fullName evidence="1">Uncharacterized protein</fullName>
    </submittedName>
</protein>
<proteinExistence type="predicted"/>
<reference evidence="1 2" key="1">
    <citation type="submission" date="2019-04" db="EMBL/GenBank/DDBJ databases">
        <title>An improved genome assembly and genetic linkage map for asparagus bean, Vigna unguiculata ssp. sesquipedialis.</title>
        <authorList>
            <person name="Xia Q."/>
            <person name="Zhang R."/>
            <person name="Dong Y."/>
        </authorList>
    </citation>
    <scope>NUCLEOTIDE SEQUENCE [LARGE SCALE GENOMIC DNA]</scope>
    <source>
        <tissue evidence="1">Leaf</tissue>
    </source>
</reference>
<evidence type="ECO:0000313" key="2">
    <source>
        <dbReference type="Proteomes" id="UP000501690"/>
    </source>
</evidence>
<sequence>MFGQFVSFGNLVPPFPIGMLRSQSSSFTSGCNRWRQPCCITSCTIGGSTRNELTPICSCGEMAALRMTRTPKNIGKKFWDVIIMTQMRQINDLEKSLKVAEKRLQLVIWFT</sequence>
<evidence type="ECO:0000313" key="1">
    <source>
        <dbReference type="EMBL" id="QCE05247.1"/>
    </source>
</evidence>
<name>A0A4D6MZL6_VIGUN</name>